<proteinExistence type="predicted"/>
<reference evidence="1 2" key="1">
    <citation type="submission" date="2014-02" db="EMBL/GenBank/DDBJ databases">
        <title>Comparative genomics and transcriptomics to identify genetic mechanisms underlying the emergence of carbapenem resistant Acinetobacter baumannii (CRAb).</title>
        <authorList>
            <person name="Harris A.D."/>
            <person name="Johnson K.J."/>
            <person name="George J."/>
            <person name="Shefchek K."/>
            <person name="Daugherty S.C."/>
            <person name="Parankush S."/>
            <person name="Sadzewicz L."/>
            <person name="Tallon L."/>
            <person name="Sengamalay N."/>
            <person name="Hazen T.H."/>
            <person name="Rasko D.A."/>
        </authorList>
    </citation>
    <scope>NUCLEOTIDE SEQUENCE [LARGE SCALE GENOMIC DNA]</scope>
    <source>
        <strain evidence="1 2">1295743</strain>
    </source>
</reference>
<evidence type="ECO:0000313" key="1">
    <source>
        <dbReference type="EMBL" id="EXB03484.1"/>
    </source>
</evidence>
<dbReference type="PATRIC" id="fig|1310613.3.peg.3854"/>
<comment type="caution">
    <text evidence="1">The sequence shown here is derived from an EMBL/GenBank/DDBJ whole genome shotgun (WGS) entry which is preliminary data.</text>
</comment>
<evidence type="ECO:0000313" key="2">
    <source>
        <dbReference type="Proteomes" id="UP000020595"/>
    </source>
</evidence>
<gene>
    <name evidence="1" type="ORF">J512_4033</name>
</gene>
<protein>
    <submittedName>
        <fullName evidence="1">HNH endonuclease family protein</fullName>
    </submittedName>
</protein>
<dbReference type="EMBL" id="JEWH01000091">
    <property type="protein sequence ID" value="EXB03484.1"/>
    <property type="molecule type" value="Genomic_DNA"/>
</dbReference>
<dbReference type="AlphaFoldDB" id="A0A009IFT1"/>
<organism evidence="1 2">
    <name type="scientific">Acinetobacter baumannii (strain 1295743)</name>
    <dbReference type="NCBI Taxonomy" id="1310613"/>
    <lineage>
        <taxon>Bacteria</taxon>
        <taxon>Pseudomonadati</taxon>
        <taxon>Pseudomonadota</taxon>
        <taxon>Gammaproteobacteria</taxon>
        <taxon>Moraxellales</taxon>
        <taxon>Moraxellaceae</taxon>
        <taxon>Acinetobacter</taxon>
        <taxon>Acinetobacter calcoaceticus/baumannii complex</taxon>
    </lineage>
</organism>
<dbReference type="GO" id="GO:0004519">
    <property type="term" value="F:endonuclease activity"/>
    <property type="evidence" value="ECO:0007669"/>
    <property type="project" value="UniProtKB-KW"/>
</dbReference>
<keyword evidence="1" id="KW-0255">Endonuclease</keyword>
<sequence>MIASYEEGVIGVEQAKHLLDELEKLQYLWCLVEQNSFLTFDQFKNNLMNSTATNWVCARQEIEGLSCDLNALTMPYLKIGNELYLVWFRLNALPWSMYPSDTGHNFVLADSSCNSKKSNLLASDEFLHKWRERNEEQDLIIVDRISVLGFLTDKERSHKVADWAYAQGKENGYILFKK</sequence>
<dbReference type="Proteomes" id="UP000020595">
    <property type="component" value="Unassembled WGS sequence"/>
</dbReference>
<accession>A0A009IFT1</accession>
<keyword evidence="1" id="KW-0378">Hydrolase</keyword>
<keyword evidence="1" id="KW-0540">Nuclease</keyword>
<name>A0A009IFT1_ACIB9</name>